<evidence type="ECO:0000313" key="2">
    <source>
        <dbReference type="Proteomes" id="UP000188627"/>
    </source>
</evidence>
<name>A0ABX3K8Z9_9GAMM</name>
<sequence length="71" mass="8438">MSKKVFLSAKKDSFWLDVVNRMKSSNFDVCYWIGAEYVKSDIDDVFFHEVVDAYELKNCYPLEIKRSFNIN</sequence>
<dbReference type="RefSeq" id="WP_235605779.1">
    <property type="nucleotide sequence ID" value="NZ_MUFC01000023.1"/>
</dbReference>
<dbReference type="EMBL" id="MUFC01000023">
    <property type="protein sequence ID" value="OOE85044.1"/>
    <property type="molecule type" value="Genomic_DNA"/>
</dbReference>
<comment type="caution">
    <text evidence="1">The sequence shown here is derived from an EMBL/GenBank/DDBJ whole genome shotgun (WGS) entry which is preliminary data.</text>
</comment>
<reference evidence="2" key="1">
    <citation type="submission" date="2017-01" db="EMBL/GenBank/DDBJ databases">
        <title>Draft genome of the species Salinivibrio sharmensis.</title>
        <authorList>
            <person name="Lopez-Hermoso C."/>
            <person name="De La Haba R."/>
            <person name="Sanchez-Porro C."/>
            <person name="Ventosa A."/>
        </authorList>
    </citation>
    <scope>NUCLEOTIDE SEQUENCE [LARGE SCALE GENOMIC DNA]</scope>
    <source>
        <strain evidence="2">CBH463</strain>
    </source>
</reference>
<feature type="non-terminal residue" evidence="1">
    <location>
        <position position="71"/>
    </location>
</feature>
<keyword evidence="2" id="KW-1185">Reference proteome</keyword>
<gene>
    <name evidence="1" type="ORF">BZG74_14380</name>
</gene>
<dbReference type="Proteomes" id="UP000188627">
    <property type="component" value="Unassembled WGS sequence"/>
</dbReference>
<protein>
    <submittedName>
        <fullName evidence="1">Uncharacterized protein</fullName>
    </submittedName>
</protein>
<organism evidence="1 2">
    <name type="scientific">Salinivibrio sharmensis</name>
    <dbReference type="NCBI Taxonomy" id="390883"/>
    <lineage>
        <taxon>Bacteria</taxon>
        <taxon>Pseudomonadati</taxon>
        <taxon>Pseudomonadota</taxon>
        <taxon>Gammaproteobacteria</taxon>
        <taxon>Vibrionales</taxon>
        <taxon>Vibrionaceae</taxon>
        <taxon>Salinivibrio</taxon>
    </lineage>
</organism>
<evidence type="ECO:0000313" key="1">
    <source>
        <dbReference type="EMBL" id="OOE85044.1"/>
    </source>
</evidence>
<proteinExistence type="predicted"/>
<accession>A0ABX3K8Z9</accession>